<comment type="caution">
    <text evidence="3">The sequence shown here is derived from an EMBL/GenBank/DDBJ whole genome shotgun (WGS) entry which is preliminary data.</text>
</comment>
<evidence type="ECO:0000256" key="1">
    <source>
        <dbReference type="ARBA" id="ARBA00007613"/>
    </source>
</evidence>
<feature type="compositionally biased region" description="Polar residues" evidence="2">
    <location>
        <begin position="137"/>
        <end position="165"/>
    </location>
</feature>
<evidence type="ECO:0000256" key="2">
    <source>
        <dbReference type="SAM" id="MobiDB-lite"/>
    </source>
</evidence>
<feature type="region of interest" description="Disordered" evidence="2">
    <location>
        <begin position="134"/>
        <end position="165"/>
    </location>
</feature>
<dbReference type="EMBL" id="NIZW01000021">
    <property type="protein sequence ID" value="PHQ32890.1"/>
    <property type="molecule type" value="Genomic_DNA"/>
</dbReference>
<dbReference type="PANTHER" id="PTHR30203:SF24">
    <property type="entry name" value="BLR4935 PROTEIN"/>
    <property type="match status" value="1"/>
</dbReference>
<keyword evidence="4" id="KW-1185">Reference proteome</keyword>
<dbReference type="Proteomes" id="UP000225740">
    <property type="component" value="Unassembled WGS sequence"/>
</dbReference>
<dbReference type="Gene3D" id="1.20.1600.10">
    <property type="entry name" value="Outer membrane efflux proteins (OEP)"/>
    <property type="match status" value="1"/>
</dbReference>
<dbReference type="InterPro" id="IPR003423">
    <property type="entry name" value="OMP_efflux"/>
</dbReference>
<name>A0A2G1W1Z5_9BACT</name>
<evidence type="ECO:0000313" key="3">
    <source>
        <dbReference type="EMBL" id="PHQ32890.1"/>
    </source>
</evidence>
<dbReference type="RefSeq" id="WP_099263011.1">
    <property type="nucleotide sequence ID" value="NZ_NIZW01000021.1"/>
</dbReference>
<reference evidence="3 4" key="1">
    <citation type="submission" date="2017-06" db="EMBL/GenBank/DDBJ databases">
        <title>Description of Rhodopirellula bahusiensis sp. nov.</title>
        <authorList>
            <person name="Kizina J."/>
            <person name="Harder J."/>
        </authorList>
    </citation>
    <scope>NUCLEOTIDE SEQUENCE [LARGE SCALE GENOMIC DNA]</scope>
    <source>
        <strain evidence="3 4">SWK21</strain>
    </source>
</reference>
<dbReference type="SUPFAM" id="SSF56954">
    <property type="entry name" value="Outer membrane efflux proteins (OEP)"/>
    <property type="match status" value="1"/>
</dbReference>
<organism evidence="3 4">
    <name type="scientific">Rhodopirellula bahusiensis</name>
    <dbReference type="NCBI Taxonomy" id="2014065"/>
    <lineage>
        <taxon>Bacteria</taxon>
        <taxon>Pseudomonadati</taxon>
        <taxon>Planctomycetota</taxon>
        <taxon>Planctomycetia</taxon>
        <taxon>Pirellulales</taxon>
        <taxon>Pirellulaceae</taxon>
        <taxon>Rhodopirellula</taxon>
    </lineage>
</organism>
<dbReference type="Pfam" id="PF02321">
    <property type="entry name" value="OEP"/>
    <property type="match status" value="2"/>
</dbReference>
<dbReference type="PANTHER" id="PTHR30203">
    <property type="entry name" value="OUTER MEMBRANE CATION EFFLUX PROTEIN"/>
    <property type="match status" value="1"/>
</dbReference>
<dbReference type="AlphaFoldDB" id="A0A2G1W1Z5"/>
<sequence length="549" mass="58460">MIGLVAIFMEGVVVQKHSEVDGRKRIAKRLLLLAALGMSGGCQTIGETRSDGLIAASEPVSKMVAESKVPAGSNPQVGVQQVGFDEWSLARETEPEPIAVTAPPEMNAADDQDFTLVIEPQTLRDAMALEATMNEVEPSQDQISSSLAAGSLSEDSPSASPVQQSGLTLSSVEAMALGTHPAIAEARARVAFSTGQAVQAGLPFNPVLQYQSDEIGNESSSGLHTVQLSQQFVTANKLEIAQQVQAHEAQRRRSELRMAELRVLTNVRSAFAAAIVAQRRAQIANQIVDLAEKSLSSVQDLLNAQEVSRVVWLQARVEAEQARITAENAATQLRANRGVLAAATGLQTLPADALVGEVGEGLIETPWESLLAEITATSPEITAAGSALERARWSLRLACAQVTPNITGQIGVGVDASTDDTFASVGVSVPLPLWNRNQGNIRSARASIAEASAAIDRTRLSLEGRLASAAGRYQVALERYRRLNDSVLPTSEETYQLSQRAFEAGETDYIQLLTIQRTLFNTRLSVLEAAAEARQAAAEIEGLLVTLDG</sequence>
<proteinExistence type="inferred from homology"/>
<gene>
    <name evidence="3" type="ORF">CEE69_23125</name>
</gene>
<dbReference type="GO" id="GO:0015562">
    <property type="term" value="F:efflux transmembrane transporter activity"/>
    <property type="evidence" value="ECO:0007669"/>
    <property type="project" value="InterPro"/>
</dbReference>
<evidence type="ECO:0000313" key="4">
    <source>
        <dbReference type="Proteomes" id="UP000225740"/>
    </source>
</evidence>
<protein>
    <submittedName>
        <fullName evidence="3">Divalent cation transporter</fullName>
    </submittedName>
</protein>
<dbReference type="OrthoDB" id="9791261at2"/>
<dbReference type="GeneID" id="90610852"/>
<comment type="similarity">
    <text evidence="1">Belongs to the outer membrane factor (OMF) (TC 1.B.17) family.</text>
</comment>
<accession>A0A2G1W1Z5</accession>
<dbReference type="InterPro" id="IPR010131">
    <property type="entry name" value="MdtP/NodT-like"/>
</dbReference>